<dbReference type="Proteomes" id="UP001152798">
    <property type="component" value="Chromosome 5"/>
</dbReference>
<organism evidence="2 3">
    <name type="scientific">Nezara viridula</name>
    <name type="common">Southern green stink bug</name>
    <name type="synonym">Cimex viridulus</name>
    <dbReference type="NCBI Taxonomy" id="85310"/>
    <lineage>
        <taxon>Eukaryota</taxon>
        <taxon>Metazoa</taxon>
        <taxon>Ecdysozoa</taxon>
        <taxon>Arthropoda</taxon>
        <taxon>Hexapoda</taxon>
        <taxon>Insecta</taxon>
        <taxon>Pterygota</taxon>
        <taxon>Neoptera</taxon>
        <taxon>Paraneoptera</taxon>
        <taxon>Hemiptera</taxon>
        <taxon>Heteroptera</taxon>
        <taxon>Panheteroptera</taxon>
        <taxon>Pentatomomorpha</taxon>
        <taxon>Pentatomoidea</taxon>
        <taxon>Pentatomidae</taxon>
        <taxon>Pentatominae</taxon>
        <taxon>Nezara</taxon>
    </lineage>
</organism>
<dbReference type="EMBL" id="OV725081">
    <property type="protein sequence ID" value="CAH1400883.1"/>
    <property type="molecule type" value="Genomic_DNA"/>
</dbReference>
<dbReference type="AlphaFoldDB" id="A0A9P0MMH3"/>
<protein>
    <submittedName>
        <fullName evidence="2">Uncharacterized protein</fullName>
    </submittedName>
</protein>
<gene>
    <name evidence="2" type="ORF">NEZAVI_LOCUS10025</name>
</gene>
<proteinExistence type="predicted"/>
<keyword evidence="3" id="KW-1185">Reference proteome</keyword>
<accession>A0A9P0MMH3</accession>
<feature type="region of interest" description="Disordered" evidence="1">
    <location>
        <begin position="13"/>
        <end position="714"/>
    </location>
</feature>
<reference evidence="2" key="1">
    <citation type="submission" date="2022-01" db="EMBL/GenBank/DDBJ databases">
        <authorList>
            <person name="King R."/>
        </authorList>
    </citation>
    <scope>NUCLEOTIDE SEQUENCE</scope>
</reference>
<sequence>MDAAGEGKCLRRRCSPLAPGAEPAEQAKRRGAAKVFTISPGQSQPSRRRGGAARCSPLARGQSQPSRRRGEELPRCSPLAPGAEPAEQAKRRGAAKVFTISPGGRASRAGEEERSCQGPRGQSQPSRRRGEELPRCSPLAPGAEPAEQAKRRGAAKVFTISPGGRASRAGEEERSCQGPRGQSQPSRRRGEELPRCSPLAPGAEPAEQAKRRGAAKVFTISPGGRASRAGEEERSCQGPRGQSQPSRRRGEELPRCSPLAPGAEPAEQAKRRGAAKVFTISPGGRASRAGEEERSCQGPRGQSQPSRRRGEELPRCSPLAPGAEPAEQAKRRGAAKVFTISPGGRASRAGEEERSCQGPRGQSQPSRRRGEELPRCSPLAPGAEPAEQAKRRGAAKVFTISPGGRASRAGEEERSCQGPRGQSQPSRRRGEELPRCSPLAPGAEPAEQAKRRGAAKVFTISPGGRASRAGEEERSCQGPRGQSQPSRRRGEELPRCSPLAPGAEPAEQAKRRGAAKVFTISPGGRASRAGEEERSCQGPRGQSQPSRRRGEELPRCSPLAPGAEPAEQAKRRGAAKVFTISPGGRASRAGEEERSCQGPRGQSQPSRRRGEELPRCSPLAPGAEPAEQAKRRGAAKVFTISPGGRASRAGEEERSCQGPRGQSQPSRRRGEELPRCSPLAPGAEPAEQAKRRGAAKVFTISPGGRASRAGEEERSCQGLYYDYNNPQELYYDYNNPQELYYDYNNPQELYYDYNNSQELYYDYNNPQELYYDYNNPQELYYDYNNPQELYYDYNNSQELYYDYNNPQELYYDYNNPQELYYDYNNPQELYYDYNNPQELYYDYNNPQELYYDYNNPQELYYDYNNPQELYYDYNNPQELYYDYNNPQEL</sequence>
<evidence type="ECO:0000313" key="2">
    <source>
        <dbReference type="EMBL" id="CAH1400883.1"/>
    </source>
</evidence>
<evidence type="ECO:0000313" key="3">
    <source>
        <dbReference type="Proteomes" id="UP001152798"/>
    </source>
</evidence>
<evidence type="ECO:0000256" key="1">
    <source>
        <dbReference type="SAM" id="MobiDB-lite"/>
    </source>
</evidence>
<name>A0A9P0MMH3_NEZVI</name>